<reference evidence="1 2" key="1">
    <citation type="submission" date="2019-01" db="EMBL/GenBank/DDBJ databases">
        <title>Draft genome sequence of Psathyrella aberdarensis IHI B618.</title>
        <authorList>
            <person name="Buettner E."/>
            <person name="Kellner H."/>
        </authorList>
    </citation>
    <scope>NUCLEOTIDE SEQUENCE [LARGE SCALE GENOMIC DNA]</scope>
    <source>
        <strain evidence="1 2">IHI B618</strain>
    </source>
</reference>
<organism evidence="1 2">
    <name type="scientific">Candolleomyces aberdarensis</name>
    <dbReference type="NCBI Taxonomy" id="2316362"/>
    <lineage>
        <taxon>Eukaryota</taxon>
        <taxon>Fungi</taxon>
        <taxon>Dikarya</taxon>
        <taxon>Basidiomycota</taxon>
        <taxon>Agaricomycotina</taxon>
        <taxon>Agaricomycetes</taxon>
        <taxon>Agaricomycetidae</taxon>
        <taxon>Agaricales</taxon>
        <taxon>Agaricineae</taxon>
        <taxon>Psathyrellaceae</taxon>
        <taxon>Candolleomyces</taxon>
    </lineage>
</organism>
<comment type="caution">
    <text evidence="1">The sequence shown here is derived from an EMBL/GenBank/DDBJ whole genome shotgun (WGS) entry which is preliminary data.</text>
</comment>
<dbReference type="SUPFAM" id="SSF57903">
    <property type="entry name" value="FYVE/PHD zinc finger"/>
    <property type="match status" value="1"/>
</dbReference>
<protein>
    <recommendedName>
        <fullName evidence="3">PHD-type domain-containing protein</fullName>
    </recommendedName>
</protein>
<dbReference type="EMBL" id="SDEE01000987">
    <property type="protein sequence ID" value="RXW13181.1"/>
    <property type="molecule type" value="Genomic_DNA"/>
</dbReference>
<dbReference type="AlphaFoldDB" id="A0A4Q2D432"/>
<sequence>VLARANPALALDAQGNPDVVFYVYNRSSACNTTTRLLAELESDRAALSRPLEVYDYKQGKWVKVADGAQGQGQATAASSRPTGPIEFTAAVNSCEQCGEWYDMELDVVTCSLCEKSAHAGCIPIPPYCSEGPDNFRLRASDKDYYYCCPHCSTEEGGAWDEAMLGQFILLDISHWGSPTSKFYPAEIIAHDKNAVSLKLHEFNVYKPVELSPVLNSCVVHPQECVEAFTRDGFDYTPLTLGKIKWPVDLDEEAESSTIIKNCPELAAALKDAYPVVLDIAKGARDHPVCDLLFTWVQEGRGQGARLAERIRITEFFFKRFHLPVLPGDGVVVEEFVLQVWKAVVANLEQNNAGLSKPLPTSMFELVEILSRILFSLVAVRVYLGCEPLHHEKNGTQTMPYMI</sequence>
<feature type="non-terminal residue" evidence="1">
    <location>
        <position position="1"/>
    </location>
</feature>
<dbReference type="InterPro" id="IPR011011">
    <property type="entry name" value="Znf_FYVE_PHD"/>
</dbReference>
<evidence type="ECO:0000313" key="1">
    <source>
        <dbReference type="EMBL" id="RXW13181.1"/>
    </source>
</evidence>
<dbReference type="CDD" id="cd15489">
    <property type="entry name" value="PHD_SF"/>
    <property type="match status" value="1"/>
</dbReference>
<dbReference type="STRING" id="2316362.A0A4Q2D432"/>
<proteinExistence type="predicted"/>
<accession>A0A4Q2D432</accession>
<dbReference type="OrthoDB" id="3047068at2759"/>
<keyword evidence="2" id="KW-1185">Reference proteome</keyword>
<dbReference type="Proteomes" id="UP000290288">
    <property type="component" value="Unassembled WGS sequence"/>
</dbReference>
<evidence type="ECO:0000313" key="2">
    <source>
        <dbReference type="Proteomes" id="UP000290288"/>
    </source>
</evidence>
<gene>
    <name evidence="1" type="ORF">EST38_g12670</name>
</gene>
<name>A0A4Q2D432_9AGAR</name>
<evidence type="ECO:0008006" key="3">
    <source>
        <dbReference type="Google" id="ProtNLM"/>
    </source>
</evidence>